<proteinExistence type="predicted"/>
<organism evidence="1 2">
    <name type="scientific">Scophthalmus maximus</name>
    <name type="common">Turbot</name>
    <name type="synonym">Psetta maxima</name>
    <dbReference type="NCBI Taxonomy" id="52904"/>
    <lineage>
        <taxon>Eukaryota</taxon>
        <taxon>Metazoa</taxon>
        <taxon>Chordata</taxon>
        <taxon>Craniata</taxon>
        <taxon>Vertebrata</taxon>
        <taxon>Euteleostomi</taxon>
        <taxon>Actinopterygii</taxon>
        <taxon>Neopterygii</taxon>
        <taxon>Teleostei</taxon>
        <taxon>Neoteleostei</taxon>
        <taxon>Acanthomorphata</taxon>
        <taxon>Carangaria</taxon>
        <taxon>Pleuronectiformes</taxon>
        <taxon>Pleuronectoidei</taxon>
        <taxon>Scophthalmidae</taxon>
        <taxon>Scophthalmus</taxon>
    </lineage>
</organism>
<reference evidence="1 2" key="1">
    <citation type="submission" date="2019-06" db="EMBL/GenBank/DDBJ databases">
        <title>Draft genomes of female and male turbot (Scophthalmus maximus).</title>
        <authorList>
            <person name="Xu H."/>
            <person name="Xu X.-W."/>
            <person name="Shao C."/>
            <person name="Chen S."/>
        </authorList>
    </citation>
    <scope>NUCLEOTIDE SEQUENCE [LARGE SCALE GENOMIC DNA]</scope>
    <source>
        <strain evidence="1">Ysfricsl-2016a</strain>
        <tissue evidence="1">Blood</tissue>
    </source>
</reference>
<gene>
    <name evidence="1" type="ORF">F2P81_015614</name>
</gene>
<evidence type="ECO:0000313" key="2">
    <source>
        <dbReference type="Proteomes" id="UP000438429"/>
    </source>
</evidence>
<sequence length="218" mass="24696">MAVEWSRNLGHLPPSCMRGRQCRQMSLRTDIFRSFSCQHNEINHQHLCLQQSARTQMWRRHCTCQTTSCPLVYYIHYNLLVQRNTKGQNVKTQPAFDIALLLNTSLLPVALQQPSPGKHPYLVVTFGPYSHRRLHINIHPSVSVCVYLFFQHDAPLNNSASIQSVMVREAADVIMFNLRDCVLMQSTASAQIGAPGPHTHDSLQTLKVVEIPPNLTSS</sequence>
<evidence type="ECO:0000313" key="1">
    <source>
        <dbReference type="EMBL" id="KAF0031059.1"/>
    </source>
</evidence>
<dbReference type="AlphaFoldDB" id="A0A6A4SEV2"/>
<accession>A0A6A4SEV2</accession>
<dbReference type="EMBL" id="VEVO01000014">
    <property type="protein sequence ID" value="KAF0031059.1"/>
    <property type="molecule type" value="Genomic_DNA"/>
</dbReference>
<comment type="caution">
    <text evidence="1">The sequence shown here is derived from an EMBL/GenBank/DDBJ whole genome shotgun (WGS) entry which is preliminary data.</text>
</comment>
<protein>
    <submittedName>
        <fullName evidence="1">Uncharacterized protein</fullName>
    </submittedName>
</protein>
<name>A0A6A4SEV2_SCOMX</name>
<dbReference type="Proteomes" id="UP000438429">
    <property type="component" value="Unassembled WGS sequence"/>
</dbReference>